<feature type="domain" description="Helix-turn-helix" evidence="1">
    <location>
        <begin position="30"/>
        <end position="81"/>
    </location>
</feature>
<protein>
    <submittedName>
        <fullName evidence="2">AlpA family phage regulatory protein</fullName>
    </submittedName>
</protein>
<evidence type="ECO:0000313" key="2">
    <source>
        <dbReference type="EMBL" id="MDT8880723.1"/>
    </source>
</evidence>
<dbReference type="Proteomes" id="UP001255917">
    <property type="component" value="Unassembled WGS sequence"/>
</dbReference>
<proteinExistence type="predicted"/>
<name>A0ABU3NHR7_9GAMM</name>
<sequence length="85" mass="9856">MAIPTRAATTGDYDTTAPEPRGASNAWRLWFSVKQLARRYGTHEATIWRWSREGRFPAPVKLAGNLTRWSLHDVESWEQAQRERT</sequence>
<accession>A0ABU3NHR7</accession>
<dbReference type="Gene3D" id="1.10.238.160">
    <property type="match status" value="1"/>
</dbReference>
<dbReference type="EMBL" id="JAVXUR010000006">
    <property type="protein sequence ID" value="MDT8880723.1"/>
    <property type="molecule type" value="Genomic_DNA"/>
</dbReference>
<evidence type="ECO:0000259" key="1">
    <source>
        <dbReference type="Pfam" id="PF12728"/>
    </source>
</evidence>
<dbReference type="InterPro" id="IPR009061">
    <property type="entry name" value="DNA-bd_dom_put_sf"/>
</dbReference>
<dbReference type="InterPro" id="IPR041657">
    <property type="entry name" value="HTH_17"/>
</dbReference>
<evidence type="ECO:0000313" key="3">
    <source>
        <dbReference type="Proteomes" id="UP001255917"/>
    </source>
</evidence>
<dbReference type="SUPFAM" id="SSF46955">
    <property type="entry name" value="Putative DNA-binding domain"/>
    <property type="match status" value="1"/>
</dbReference>
<dbReference type="Pfam" id="PF12728">
    <property type="entry name" value="HTH_17"/>
    <property type="match status" value="1"/>
</dbReference>
<comment type="caution">
    <text evidence="2">The sequence shown here is derived from an EMBL/GenBank/DDBJ whole genome shotgun (WGS) entry which is preliminary data.</text>
</comment>
<keyword evidence="3" id="KW-1185">Reference proteome</keyword>
<organism evidence="2 3">
    <name type="scientific">Halomonas saccharevitans</name>
    <dbReference type="NCBI Taxonomy" id="416872"/>
    <lineage>
        <taxon>Bacteria</taxon>
        <taxon>Pseudomonadati</taxon>
        <taxon>Pseudomonadota</taxon>
        <taxon>Gammaproteobacteria</taxon>
        <taxon>Oceanospirillales</taxon>
        <taxon>Halomonadaceae</taxon>
        <taxon>Halomonas</taxon>
    </lineage>
</organism>
<dbReference type="RefSeq" id="WP_315587128.1">
    <property type="nucleotide sequence ID" value="NZ_JAVXUR010000006.1"/>
</dbReference>
<reference evidence="3" key="1">
    <citation type="submission" date="2023-07" db="EMBL/GenBank/DDBJ databases">
        <title>Substrates and metabolic shifts associated with increased methane emissions in unrestored hypersaline salterns.</title>
        <authorList>
            <person name="Bueno De Mesquita C.P."/>
            <person name="Tringe S.G."/>
        </authorList>
    </citation>
    <scope>NUCLEOTIDE SEQUENCE [LARGE SCALE GENOMIC DNA]</scope>
    <source>
        <strain evidence="3">I4</strain>
    </source>
</reference>
<gene>
    <name evidence="2" type="ORF">RSO68_14700</name>
</gene>